<dbReference type="Proteomes" id="UP000319257">
    <property type="component" value="Unassembled WGS sequence"/>
</dbReference>
<dbReference type="GeneID" id="41968019"/>
<dbReference type="STRING" id="1093900.A0A507BBF9"/>
<dbReference type="OrthoDB" id="5428038at2759"/>
<name>A0A507BBF9_9PEZI</name>
<dbReference type="AlphaFoldDB" id="A0A507BBF9"/>
<reference evidence="1 2" key="1">
    <citation type="submission" date="2019-06" db="EMBL/GenBank/DDBJ databases">
        <title>Draft genome sequence of the filamentous fungus Phialemoniopsis curvata isolated from diesel fuel.</title>
        <authorList>
            <person name="Varaljay V.A."/>
            <person name="Lyon W.J."/>
            <person name="Crouch A.L."/>
            <person name="Drake C.E."/>
            <person name="Hollomon J.M."/>
            <person name="Nadeau L.J."/>
            <person name="Nunn H.S."/>
            <person name="Stevenson B.S."/>
            <person name="Bojanowski C.L."/>
            <person name="Crookes-Goodson W.J."/>
        </authorList>
    </citation>
    <scope>NUCLEOTIDE SEQUENCE [LARGE SCALE GENOMIC DNA]</scope>
    <source>
        <strain evidence="1 2">D216</strain>
    </source>
</reference>
<dbReference type="EMBL" id="SKBQ01000002">
    <property type="protein sequence ID" value="TPX14178.1"/>
    <property type="molecule type" value="Genomic_DNA"/>
</dbReference>
<organism evidence="1 2">
    <name type="scientific">Thyridium curvatum</name>
    <dbReference type="NCBI Taxonomy" id="1093900"/>
    <lineage>
        <taxon>Eukaryota</taxon>
        <taxon>Fungi</taxon>
        <taxon>Dikarya</taxon>
        <taxon>Ascomycota</taxon>
        <taxon>Pezizomycotina</taxon>
        <taxon>Sordariomycetes</taxon>
        <taxon>Sordariomycetidae</taxon>
        <taxon>Thyridiales</taxon>
        <taxon>Thyridiaceae</taxon>
        <taxon>Thyridium</taxon>
    </lineage>
</organism>
<evidence type="ECO:0000313" key="1">
    <source>
        <dbReference type="EMBL" id="TPX14178.1"/>
    </source>
</evidence>
<dbReference type="InParanoid" id="A0A507BBF9"/>
<proteinExistence type="predicted"/>
<evidence type="ECO:0000313" key="2">
    <source>
        <dbReference type="Proteomes" id="UP000319257"/>
    </source>
</evidence>
<accession>A0A507BBF9</accession>
<sequence>MPPQPSSCCRAVRHRITTPRDSIWVSDSQLATAFERFCRISQNSRRSVSNVPGPLECRRRLGKRRIADLQSMQLHPSLPPWALPTAPDLSQWRWQPPTDLFTRLQGQNTTHADSLRVPVLEWLVGSPQKEQESRDVQAETISPEPEPVHQKDPLILQEVEDLRTPMASMPFVNKTFRKYHAVCEHLGRRIASASLTAEEVQANFIAVCEMLDRQENDLIMSGRASGTDLRKRDYAPIINYAPLIEAVVRGIASCKLPLARELPLRFLRLMINRLARTSQRKMLELFPQLVDMARLKGSRSRVPLGTHRLLKRLFSLWESGVQPVPQDFFERTSGFVDLSQRAESYLQRAHALVEDRELAQAVEAMEQASLLIDKCSRVLDVAHELLYPTPTTRGSDSVAMALGCLGRAHLEKVVRGAIPRIKSRPASIEADPQQSRHYWLACVSRMEGISEAVFLDTVSQLYDSAEFKQSISNYALCQLVLERWKSLGFTRNSMVIPTFGILFTGRQHACLGELALTVYSARRTLPNRAPVYKVMWDLVHHFGRTNDLITGLEALLSPKTKLRREFLHELALSSGDLGAAIKLHDLYNTARARNGFREYWVPSFWESYAEQGKMDSLATTQLVEILDLGIYKTTLTRDRRDMPGGGLGLNNWRIGPATVALLNRLAVRCALEPDLAPRVRLRYLEYCKRMLEYHGYKLPPQIHKAILHVITMDLSMGQPGRIERFRWFLGTVKRYYGEGFMMQCGQLLNGWRDGVLWQVRQEKTQRLR</sequence>
<protein>
    <submittedName>
        <fullName evidence="1">Uncharacterized protein</fullName>
    </submittedName>
</protein>
<comment type="caution">
    <text evidence="1">The sequence shown here is derived from an EMBL/GenBank/DDBJ whole genome shotgun (WGS) entry which is preliminary data.</text>
</comment>
<keyword evidence="2" id="KW-1185">Reference proteome</keyword>
<gene>
    <name evidence="1" type="ORF">E0L32_000572</name>
</gene>
<dbReference type="RefSeq" id="XP_030995889.1">
    <property type="nucleotide sequence ID" value="XM_031140279.1"/>
</dbReference>